<gene>
    <name evidence="2" type="ORF">MNOR_LOCUS29711</name>
</gene>
<evidence type="ECO:0000313" key="2">
    <source>
        <dbReference type="EMBL" id="CAL4145477.1"/>
    </source>
</evidence>
<evidence type="ECO:0000259" key="1">
    <source>
        <dbReference type="PROSITE" id="PS50878"/>
    </source>
</evidence>
<dbReference type="Pfam" id="PF00078">
    <property type="entry name" value="RVT_1"/>
    <property type="match status" value="1"/>
</dbReference>
<dbReference type="AlphaFoldDB" id="A0AAV2RYM0"/>
<reference evidence="2 3" key="1">
    <citation type="submission" date="2024-05" db="EMBL/GenBank/DDBJ databases">
        <authorList>
            <person name="Wallberg A."/>
        </authorList>
    </citation>
    <scope>NUCLEOTIDE SEQUENCE [LARGE SCALE GENOMIC DNA]</scope>
</reference>
<comment type="caution">
    <text evidence="2">The sequence shown here is derived from an EMBL/GenBank/DDBJ whole genome shotgun (WGS) entry which is preliminary data.</text>
</comment>
<protein>
    <recommendedName>
        <fullName evidence="1">Reverse transcriptase domain-containing protein</fullName>
    </recommendedName>
</protein>
<dbReference type="PANTHER" id="PTHR47027:SF20">
    <property type="entry name" value="REVERSE TRANSCRIPTASE-LIKE PROTEIN WITH RNA-DIRECTED DNA POLYMERASE DOMAIN"/>
    <property type="match status" value="1"/>
</dbReference>
<evidence type="ECO:0000313" key="3">
    <source>
        <dbReference type="Proteomes" id="UP001497623"/>
    </source>
</evidence>
<dbReference type="Proteomes" id="UP001497623">
    <property type="component" value="Unassembled WGS sequence"/>
</dbReference>
<feature type="non-terminal residue" evidence="2">
    <location>
        <position position="1"/>
    </location>
</feature>
<organism evidence="2 3">
    <name type="scientific">Meganyctiphanes norvegica</name>
    <name type="common">Northern krill</name>
    <name type="synonym">Thysanopoda norvegica</name>
    <dbReference type="NCBI Taxonomy" id="48144"/>
    <lineage>
        <taxon>Eukaryota</taxon>
        <taxon>Metazoa</taxon>
        <taxon>Ecdysozoa</taxon>
        <taxon>Arthropoda</taxon>
        <taxon>Crustacea</taxon>
        <taxon>Multicrustacea</taxon>
        <taxon>Malacostraca</taxon>
        <taxon>Eumalacostraca</taxon>
        <taxon>Eucarida</taxon>
        <taxon>Euphausiacea</taxon>
        <taxon>Euphausiidae</taxon>
        <taxon>Meganyctiphanes</taxon>
    </lineage>
</organism>
<keyword evidence="3" id="KW-1185">Reference proteome</keyword>
<accession>A0AAV2RYM0</accession>
<dbReference type="PROSITE" id="PS50878">
    <property type="entry name" value="RT_POL"/>
    <property type="match status" value="1"/>
</dbReference>
<feature type="domain" description="Reverse transcriptase" evidence="1">
    <location>
        <begin position="1"/>
        <end position="117"/>
    </location>
</feature>
<sequence length="117" mass="13421">LVRIFIFWYANQKNSIRWGNIMSDIFYVSNGVKQGGILSPHLFNLYMDDLSVRLKGIYAVCKIASKIINHLFSADNLVLLSPLHRGLQELLQTCEQYSQIPDIIFNTKKSVVMIRSS</sequence>
<dbReference type="EMBL" id="CAXKWB010034860">
    <property type="protein sequence ID" value="CAL4145477.1"/>
    <property type="molecule type" value="Genomic_DNA"/>
</dbReference>
<proteinExistence type="predicted"/>
<dbReference type="InterPro" id="IPR000477">
    <property type="entry name" value="RT_dom"/>
</dbReference>
<dbReference type="PANTHER" id="PTHR47027">
    <property type="entry name" value="REVERSE TRANSCRIPTASE DOMAIN-CONTAINING PROTEIN"/>
    <property type="match status" value="1"/>
</dbReference>
<name>A0AAV2RYM0_MEGNR</name>